<feature type="region of interest" description="Disordered" evidence="1">
    <location>
        <begin position="23"/>
        <end position="57"/>
    </location>
</feature>
<organism evidence="3 4">
    <name type="scientific">Bacillus kandeliae</name>
    <dbReference type="NCBI Taxonomy" id="3129297"/>
    <lineage>
        <taxon>Bacteria</taxon>
        <taxon>Bacillati</taxon>
        <taxon>Bacillota</taxon>
        <taxon>Bacilli</taxon>
        <taxon>Bacillales</taxon>
        <taxon>Bacillaceae</taxon>
        <taxon>Bacillus</taxon>
    </lineage>
</organism>
<feature type="signal peptide" evidence="2">
    <location>
        <begin position="1"/>
        <end position="21"/>
    </location>
</feature>
<dbReference type="PROSITE" id="PS51257">
    <property type="entry name" value="PROKAR_LIPOPROTEIN"/>
    <property type="match status" value="1"/>
</dbReference>
<evidence type="ECO:0000313" key="3">
    <source>
        <dbReference type="EMBL" id="WXB92232.1"/>
    </source>
</evidence>
<name>A0ABZ2N3F7_9BACI</name>
<proteinExistence type="predicted"/>
<dbReference type="Proteomes" id="UP001387364">
    <property type="component" value="Chromosome"/>
</dbReference>
<dbReference type="EMBL" id="CP147404">
    <property type="protein sequence ID" value="WXB92232.1"/>
    <property type="molecule type" value="Genomic_DNA"/>
</dbReference>
<evidence type="ECO:0000256" key="1">
    <source>
        <dbReference type="SAM" id="MobiDB-lite"/>
    </source>
</evidence>
<protein>
    <recommendedName>
        <fullName evidence="5">Lipoprotein</fullName>
    </recommendedName>
</protein>
<evidence type="ECO:0000256" key="2">
    <source>
        <dbReference type="SAM" id="SignalP"/>
    </source>
</evidence>
<gene>
    <name evidence="3" type="ORF">WDJ61_13335</name>
</gene>
<keyword evidence="2" id="KW-0732">Signal</keyword>
<sequence>MKKRELQAVFASFLVAGTVLAGCGGTEEAPKEEKKQEETKPAEEAKDQEQAPAETKGAVAAQIEAHQVFSAEKDKLKEGGEVDWAAVEKAYTEQLQAAINEVNGEYAQGIEAAIEAGKTGELEPVVSMQLVDKLTQSYFYQKQKRLQKDASAALAEKKTDEAKAMFGEIKQLAENVFIPTAEKRDTYYELSGEDSVAENIRNGLKVQEEALTAGNADDFQVYVQLTDKSIYKVYYLAANGYAEKIEAAVAEGKEDELKIMQAEGYGFLQAIKESLSGGNEEAAKKLDELFSLDTDPKTIKAAEVNSLFNTAIIGKITNYHQKVPEALEANKALDAKVEALEANMFMNMIDLQLEKQLGEEKTAELHEKAEKWFEAVANGKADEAKALSEEIMSGVNQIK</sequence>
<evidence type="ECO:0000313" key="4">
    <source>
        <dbReference type="Proteomes" id="UP001387364"/>
    </source>
</evidence>
<keyword evidence="4" id="KW-1185">Reference proteome</keyword>
<feature type="compositionally biased region" description="Basic and acidic residues" evidence="1">
    <location>
        <begin position="28"/>
        <end position="49"/>
    </location>
</feature>
<feature type="chain" id="PRO_5045349124" description="Lipoprotein" evidence="2">
    <location>
        <begin position="22"/>
        <end position="399"/>
    </location>
</feature>
<dbReference type="RefSeq" id="WP_338750517.1">
    <property type="nucleotide sequence ID" value="NZ_CP147404.1"/>
</dbReference>
<accession>A0ABZ2N3F7</accession>
<evidence type="ECO:0008006" key="5">
    <source>
        <dbReference type="Google" id="ProtNLM"/>
    </source>
</evidence>
<reference evidence="3 4" key="1">
    <citation type="submission" date="2024-02" db="EMBL/GenBank/DDBJ databases">
        <title>Seven novel Bacillus-like species.</title>
        <authorList>
            <person name="Liu G."/>
        </authorList>
    </citation>
    <scope>NUCLEOTIDE SEQUENCE [LARGE SCALE GENOMIC DNA]</scope>
    <source>
        <strain evidence="3 4">FJAT-52991</strain>
    </source>
</reference>